<dbReference type="AlphaFoldDB" id="A0A8J3J7S7"/>
<evidence type="ECO:0000313" key="6">
    <source>
        <dbReference type="Proteomes" id="UP000601223"/>
    </source>
</evidence>
<evidence type="ECO:0000256" key="2">
    <source>
        <dbReference type="ARBA" id="ARBA00022679"/>
    </source>
</evidence>
<sequence length="365" mass="37314">MTSGPDAGGPSATVDPVVHVVLPGDIDDPAAPSGGNHYDRRLCDGLSALGWAVREHALPGGWPRPPGTVLAALAQRLDALPGDAVVLVDGLVAAGAGAVLAARADRLRLVVLAHMVFGDEAADLDIEEGRALRAAAAVLTVSRWCRTRLIERYALPPALVHVAVPGVDAAPAAPGSVAGSRLLCVAALAPHKGQDVLADALSRLDDLPWTCVFAGSLDRDPAFVAALRAHPAARRIALLGPLTGPTLDAAYTNADLLVLPSRGESYGMVVTEALARGIPVLACDVAGLPEAVGRAPDGSPPALLVPPGDAAALAAALRSWLTDAALRHRLRRAALGRRDTLIGWGDTARRAAAVLSGVAVTREAT</sequence>
<feature type="domain" description="Glycosyl transferase family 1" evidence="3">
    <location>
        <begin position="182"/>
        <end position="334"/>
    </location>
</feature>
<proteinExistence type="predicted"/>
<dbReference type="GO" id="GO:0016757">
    <property type="term" value="F:glycosyltransferase activity"/>
    <property type="evidence" value="ECO:0007669"/>
    <property type="project" value="UniProtKB-KW"/>
</dbReference>
<accession>A0A8J3J7S7</accession>
<dbReference type="PANTHER" id="PTHR46401">
    <property type="entry name" value="GLYCOSYLTRANSFERASE WBBK-RELATED"/>
    <property type="match status" value="1"/>
</dbReference>
<evidence type="ECO:0000256" key="1">
    <source>
        <dbReference type="ARBA" id="ARBA00022676"/>
    </source>
</evidence>
<keyword evidence="2 5" id="KW-0808">Transferase</keyword>
<dbReference type="Gene3D" id="3.40.50.2000">
    <property type="entry name" value="Glycogen Phosphorylase B"/>
    <property type="match status" value="2"/>
</dbReference>
<dbReference type="Pfam" id="PF00534">
    <property type="entry name" value="Glycos_transf_1"/>
    <property type="match status" value="1"/>
</dbReference>
<dbReference type="PANTHER" id="PTHR46401:SF2">
    <property type="entry name" value="GLYCOSYLTRANSFERASE WBBK-RELATED"/>
    <property type="match status" value="1"/>
</dbReference>
<dbReference type="SUPFAM" id="SSF53756">
    <property type="entry name" value="UDP-Glycosyltransferase/glycogen phosphorylase"/>
    <property type="match status" value="1"/>
</dbReference>
<reference evidence="5 6" key="1">
    <citation type="submission" date="2021-01" db="EMBL/GenBank/DDBJ databases">
        <title>Whole genome shotgun sequence of Catellatospora bangladeshensis NBRC 107357.</title>
        <authorList>
            <person name="Komaki H."/>
            <person name="Tamura T."/>
        </authorList>
    </citation>
    <scope>NUCLEOTIDE SEQUENCE [LARGE SCALE GENOMIC DNA]</scope>
    <source>
        <strain evidence="5 6">NBRC 107357</strain>
    </source>
</reference>
<feature type="domain" description="Glycosyltransferase subfamily 4-like N-terminal" evidence="4">
    <location>
        <begin position="50"/>
        <end position="169"/>
    </location>
</feature>
<name>A0A8J3J7S7_9ACTN</name>
<evidence type="ECO:0000259" key="3">
    <source>
        <dbReference type="Pfam" id="PF00534"/>
    </source>
</evidence>
<dbReference type="Pfam" id="PF13439">
    <property type="entry name" value="Glyco_transf_4"/>
    <property type="match status" value="1"/>
</dbReference>
<dbReference type="GO" id="GO:0009103">
    <property type="term" value="P:lipopolysaccharide biosynthetic process"/>
    <property type="evidence" value="ECO:0007669"/>
    <property type="project" value="TreeGrafter"/>
</dbReference>
<evidence type="ECO:0000259" key="4">
    <source>
        <dbReference type="Pfam" id="PF13439"/>
    </source>
</evidence>
<dbReference type="RefSeq" id="WP_203740598.1">
    <property type="nucleotide sequence ID" value="NZ_BONF01000002.1"/>
</dbReference>
<keyword evidence="6" id="KW-1185">Reference proteome</keyword>
<comment type="caution">
    <text evidence="5">The sequence shown here is derived from an EMBL/GenBank/DDBJ whole genome shotgun (WGS) entry which is preliminary data.</text>
</comment>
<dbReference type="CDD" id="cd03801">
    <property type="entry name" value="GT4_PimA-like"/>
    <property type="match status" value="1"/>
</dbReference>
<dbReference type="Proteomes" id="UP000601223">
    <property type="component" value="Unassembled WGS sequence"/>
</dbReference>
<organism evidence="5 6">
    <name type="scientific">Catellatospora bangladeshensis</name>
    <dbReference type="NCBI Taxonomy" id="310355"/>
    <lineage>
        <taxon>Bacteria</taxon>
        <taxon>Bacillati</taxon>
        <taxon>Actinomycetota</taxon>
        <taxon>Actinomycetes</taxon>
        <taxon>Micromonosporales</taxon>
        <taxon>Micromonosporaceae</taxon>
        <taxon>Catellatospora</taxon>
    </lineage>
</organism>
<evidence type="ECO:0000313" key="5">
    <source>
        <dbReference type="EMBL" id="GIF78861.1"/>
    </source>
</evidence>
<dbReference type="EMBL" id="BONF01000002">
    <property type="protein sequence ID" value="GIF78861.1"/>
    <property type="molecule type" value="Genomic_DNA"/>
</dbReference>
<gene>
    <name evidence="5" type="ORF">Cba03nite_02100</name>
</gene>
<keyword evidence="1" id="KW-0328">Glycosyltransferase</keyword>
<protein>
    <submittedName>
        <fullName evidence="5">Glycosyl transferase</fullName>
    </submittedName>
</protein>
<dbReference type="InterPro" id="IPR028098">
    <property type="entry name" value="Glyco_trans_4-like_N"/>
</dbReference>
<dbReference type="InterPro" id="IPR001296">
    <property type="entry name" value="Glyco_trans_1"/>
</dbReference>